<dbReference type="GO" id="GO:0000922">
    <property type="term" value="C:spindle pole"/>
    <property type="evidence" value="ECO:0007669"/>
    <property type="project" value="InterPro"/>
</dbReference>
<dbReference type="Pfam" id="PF04130">
    <property type="entry name" value="GCP_C_terminal"/>
    <property type="match status" value="1"/>
</dbReference>
<dbReference type="Pfam" id="PF17681">
    <property type="entry name" value="GCP_N_terminal"/>
    <property type="match status" value="1"/>
</dbReference>
<dbReference type="PANTHER" id="PTHR19302">
    <property type="entry name" value="GAMMA TUBULIN COMPLEX PROTEIN"/>
    <property type="match status" value="1"/>
</dbReference>
<dbReference type="GO" id="GO:0000930">
    <property type="term" value="C:gamma-tubulin complex"/>
    <property type="evidence" value="ECO:0007669"/>
    <property type="project" value="TreeGrafter"/>
</dbReference>
<evidence type="ECO:0000256" key="1">
    <source>
        <dbReference type="ARBA" id="ARBA00004245"/>
    </source>
</evidence>
<dbReference type="GO" id="GO:0043015">
    <property type="term" value="F:gamma-tubulin binding"/>
    <property type="evidence" value="ECO:0007669"/>
    <property type="project" value="InterPro"/>
</dbReference>
<dbReference type="GO" id="GO:0031122">
    <property type="term" value="P:cytoplasmic microtubule organization"/>
    <property type="evidence" value="ECO:0007669"/>
    <property type="project" value="TreeGrafter"/>
</dbReference>
<feature type="compositionally biased region" description="Basic and acidic residues" evidence="6">
    <location>
        <begin position="75"/>
        <end position="86"/>
    </location>
</feature>
<feature type="domain" description="Gamma tubulin complex component C-terminal" evidence="7">
    <location>
        <begin position="523"/>
        <end position="862"/>
    </location>
</feature>
<proteinExistence type="inferred from homology"/>
<dbReference type="OrthoDB" id="5860513at2759"/>
<evidence type="ECO:0000313" key="9">
    <source>
        <dbReference type="EMBL" id="EEH55197.1"/>
    </source>
</evidence>
<dbReference type="STRING" id="564608.C1MXN4"/>
<gene>
    <name evidence="9" type="ORF">MICPUCDRAFT_69153</name>
</gene>
<dbReference type="eggNOG" id="KOG2000">
    <property type="taxonomic scope" value="Eukaryota"/>
</dbReference>
<dbReference type="Gene3D" id="1.20.120.1900">
    <property type="entry name" value="Gamma-tubulin complex, C-terminal domain"/>
    <property type="match status" value="1"/>
</dbReference>
<dbReference type="InterPro" id="IPR041470">
    <property type="entry name" value="GCP_N"/>
</dbReference>
<dbReference type="OMA" id="MRMMSVC"/>
<evidence type="ECO:0000256" key="4">
    <source>
        <dbReference type="ARBA" id="ARBA00022701"/>
    </source>
</evidence>
<keyword evidence="4" id="KW-0493">Microtubule</keyword>
<dbReference type="AlphaFoldDB" id="C1MXN4"/>
<dbReference type="GO" id="GO:0007020">
    <property type="term" value="P:microtubule nucleation"/>
    <property type="evidence" value="ECO:0007669"/>
    <property type="project" value="InterPro"/>
</dbReference>
<evidence type="ECO:0000313" key="10">
    <source>
        <dbReference type="Proteomes" id="UP000001876"/>
    </source>
</evidence>
<organism evidence="10">
    <name type="scientific">Micromonas pusilla (strain CCMP1545)</name>
    <name type="common">Picoplanktonic green alga</name>
    <dbReference type="NCBI Taxonomy" id="564608"/>
    <lineage>
        <taxon>Eukaryota</taxon>
        <taxon>Viridiplantae</taxon>
        <taxon>Chlorophyta</taxon>
        <taxon>Mamiellophyceae</taxon>
        <taxon>Mamiellales</taxon>
        <taxon>Mamiellaceae</taxon>
        <taxon>Micromonas</taxon>
    </lineage>
</organism>
<sequence length="876" mass="95410">MFRYAVRLVGSSLSADVEPDEDAAADAIARRLRRREGGSPNDVAVFADLHRRMKQVPGLQKRWAVLHALLRASEEADKEKDRREGGAWDGDDGGGGARTNALSFAASAGGLPALRPDGSNRARERQTTTTTTTTTRDPGDARALANGDGSTLGVDHPSSRAAAMKLLAREATLSAEVGEPELVRDVLFACQGIDGKFLKFDPAEGAYVVRADAPVSPGAAVLARKLTELGWLFRKIRACLGGDDADVVATTTPASADSDVAPPATPSLGTLGALGGDRGELDGGSVRRAFKARVQGELSDYYRLIAVLEAQAQVPMAAALESARDDSSGETYLTLRRLSVWLAEPTRRLRLLAVLVDASRFNKGGALLGVLHAHAKHGDPALCATVARLLSAAAAPMYAAIQNWVVLGELDDPRSEFFVTSDPAVAEEDLWRHRYGVDDAMLPPFITREQAADVLRVGKSINFLRRCCDDDGWTAERAPVAAAAANAGGLGYGNPKALDALIAEAKRRIDRCLRRVLFERYKLFEHCFAVKRYLLLGQGDFHACLMDLAGEDLAEPASNVSAYKLSGTLESAIRASNAQYDESDVLDRLRVKMMPAAGADEVGWDVFSLEYQTSAPLTTVFTPDAMGKYLRVFTFLWRLKRVEHALCATWQTMKPNVTAALARDGVAGAAGVALAEELRRCHTLRGEMHHFIANLQYYVMFEVLEGSWEVFTREMRDARDLDSLIAAHERYLDAVLQKALLGPKSQLLAHALSTLFEVVLRFRGFADRLYDVARDAAMRRQLARLRVEQRAEQATWGSLPGEDAAGGDGLLSEAFVSEMREQLDAVGADYAKMLDGFLNLLPLQTHVDLKFLLFRLDFSEYYCKQKIGPSPGSLPF</sequence>
<evidence type="ECO:0000256" key="5">
    <source>
        <dbReference type="ARBA" id="ARBA00023212"/>
    </source>
</evidence>
<keyword evidence="10" id="KW-1185">Reference proteome</keyword>
<evidence type="ECO:0000256" key="6">
    <source>
        <dbReference type="SAM" id="MobiDB-lite"/>
    </source>
</evidence>
<dbReference type="GeneID" id="9685866"/>
<dbReference type="GO" id="GO:0000278">
    <property type="term" value="P:mitotic cell cycle"/>
    <property type="evidence" value="ECO:0007669"/>
    <property type="project" value="TreeGrafter"/>
</dbReference>
<accession>C1MXN4</accession>
<keyword evidence="5" id="KW-0206">Cytoskeleton</keyword>
<comment type="similarity">
    <text evidence="2">Belongs to the TUBGCP family.</text>
</comment>
<dbReference type="InterPro" id="IPR040457">
    <property type="entry name" value="GCP_C"/>
</dbReference>
<dbReference type="GO" id="GO:0051225">
    <property type="term" value="P:spindle assembly"/>
    <property type="evidence" value="ECO:0007669"/>
    <property type="project" value="TreeGrafter"/>
</dbReference>
<protein>
    <submittedName>
        <fullName evidence="9">Predicted protein</fullName>
    </submittedName>
</protein>
<dbReference type="InterPro" id="IPR007259">
    <property type="entry name" value="GCP"/>
</dbReference>
<name>C1MXN4_MICPC</name>
<dbReference type="GO" id="GO:0051321">
    <property type="term" value="P:meiotic cell cycle"/>
    <property type="evidence" value="ECO:0007669"/>
    <property type="project" value="TreeGrafter"/>
</dbReference>
<dbReference type="Proteomes" id="UP000001876">
    <property type="component" value="Unassembled WGS sequence"/>
</dbReference>
<dbReference type="GO" id="GO:0005874">
    <property type="term" value="C:microtubule"/>
    <property type="evidence" value="ECO:0007669"/>
    <property type="project" value="UniProtKB-KW"/>
</dbReference>
<evidence type="ECO:0000256" key="3">
    <source>
        <dbReference type="ARBA" id="ARBA00022490"/>
    </source>
</evidence>
<comment type="subcellular location">
    <subcellularLocation>
        <location evidence="1">Cytoplasm</location>
        <location evidence="1">Cytoskeleton</location>
    </subcellularLocation>
</comment>
<dbReference type="PANTHER" id="PTHR19302:SF14">
    <property type="entry name" value="GAMMA-TUBULIN COMPLEX COMPONENT 3"/>
    <property type="match status" value="1"/>
</dbReference>
<evidence type="ECO:0000256" key="2">
    <source>
        <dbReference type="ARBA" id="ARBA00010337"/>
    </source>
</evidence>
<keyword evidence="3" id="KW-0963">Cytoplasm</keyword>
<dbReference type="RefSeq" id="XP_003060428.1">
    <property type="nucleotide sequence ID" value="XM_003060382.1"/>
</dbReference>
<feature type="region of interest" description="Disordered" evidence="6">
    <location>
        <begin position="75"/>
        <end position="156"/>
    </location>
</feature>
<dbReference type="EMBL" id="GG663742">
    <property type="protein sequence ID" value="EEH55197.1"/>
    <property type="molecule type" value="Genomic_DNA"/>
</dbReference>
<dbReference type="GO" id="GO:0051011">
    <property type="term" value="F:microtubule minus-end binding"/>
    <property type="evidence" value="ECO:0007669"/>
    <property type="project" value="TreeGrafter"/>
</dbReference>
<evidence type="ECO:0000259" key="8">
    <source>
        <dbReference type="Pfam" id="PF17681"/>
    </source>
</evidence>
<feature type="domain" description="Gamma tubulin complex component protein N-terminal" evidence="8">
    <location>
        <begin position="183"/>
        <end position="519"/>
    </location>
</feature>
<reference evidence="9 10" key="1">
    <citation type="journal article" date="2009" name="Science">
        <title>Green evolution and dynamic adaptations revealed by genomes of the marine picoeukaryotes Micromonas.</title>
        <authorList>
            <person name="Worden A.Z."/>
            <person name="Lee J.H."/>
            <person name="Mock T."/>
            <person name="Rouze P."/>
            <person name="Simmons M.P."/>
            <person name="Aerts A.L."/>
            <person name="Allen A.E."/>
            <person name="Cuvelier M.L."/>
            <person name="Derelle E."/>
            <person name="Everett M.V."/>
            <person name="Foulon E."/>
            <person name="Grimwood J."/>
            <person name="Gundlach H."/>
            <person name="Henrissat B."/>
            <person name="Napoli C."/>
            <person name="McDonald S.M."/>
            <person name="Parker M.S."/>
            <person name="Rombauts S."/>
            <person name="Salamov A."/>
            <person name="Von Dassow P."/>
            <person name="Badger J.H."/>
            <person name="Coutinho P.M."/>
            <person name="Demir E."/>
            <person name="Dubchak I."/>
            <person name="Gentemann C."/>
            <person name="Eikrem W."/>
            <person name="Gready J.E."/>
            <person name="John U."/>
            <person name="Lanier W."/>
            <person name="Lindquist E.A."/>
            <person name="Lucas S."/>
            <person name="Mayer K.F."/>
            <person name="Moreau H."/>
            <person name="Not F."/>
            <person name="Otillar R."/>
            <person name="Panaud O."/>
            <person name="Pangilinan J."/>
            <person name="Paulsen I."/>
            <person name="Piegu B."/>
            <person name="Poliakov A."/>
            <person name="Robbens S."/>
            <person name="Schmutz J."/>
            <person name="Toulza E."/>
            <person name="Wyss T."/>
            <person name="Zelensky A."/>
            <person name="Zhou K."/>
            <person name="Armbrust E.V."/>
            <person name="Bhattacharya D."/>
            <person name="Goodenough U.W."/>
            <person name="Van de Peer Y."/>
            <person name="Grigoriev I.V."/>
        </authorList>
    </citation>
    <scope>NUCLEOTIDE SEQUENCE [LARGE SCALE GENOMIC DNA]</scope>
    <source>
        <strain evidence="9 10">CCMP1545</strain>
    </source>
</reference>
<dbReference type="InterPro" id="IPR042241">
    <property type="entry name" value="GCP_C_sf"/>
</dbReference>
<evidence type="ECO:0000259" key="7">
    <source>
        <dbReference type="Pfam" id="PF04130"/>
    </source>
</evidence>
<dbReference type="KEGG" id="mpp:MICPUCDRAFT_69153"/>